<feature type="transmembrane region" description="Helical" evidence="6">
    <location>
        <begin position="38"/>
        <end position="58"/>
    </location>
</feature>
<dbReference type="GO" id="GO:0016020">
    <property type="term" value="C:membrane"/>
    <property type="evidence" value="ECO:0007669"/>
    <property type="project" value="UniProtKB-SubCell"/>
</dbReference>
<protein>
    <submittedName>
        <fullName evidence="7">Peptidase</fullName>
    </submittedName>
</protein>
<reference evidence="7 8" key="1">
    <citation type="submission" date="2018-06" db="EMBL/GenBank/DDBJ databases">
        <authorList>
            <consortium name="Pathogen Informatics"/>
            <person name="Doyle S."/>
        </authorList>
    </citation>
    <scope>NUCLEOTIDE SEQUENCE [LARGE SCALE GENOMIC DNA]</scope>
    <source>
        <strain evidence="7 8">NCTC10786</strain>
    </source>
</reference>
<evidence type="ECO:0000256" key="3">
    <source>
        <dbReference type="ARBA" id="ARBA00022989"/>
    </source>
</evidence>
<feature type="region of interest" description="Disordered" evidence="5">
    <location>
        <begin position="1"/>
        <end position="29"/>
    </location>
</feature>
<dbReference type="InterPro" id="IPR007343">
    <property type="entry name" value="Uncharacterised_pept_Zn_put"/>
</dbReference>
<evidence type="ECO:0000313" key="7">
    <source>
        <dbReference type="EMBL" id="SQB28359.1"/>
    </source>
</evidence>
<feature type="region of interest" description="Disordered" evidence="5">
    <location>
        <begin position="173"/>
        <end position="192"/>
    </location>
</feature>
<sequence length="303" mass="32308">MRWQGRRESDNVEDRRNSSGGPSMGGPGFRLPSGKGGIILLIVVLVAGYYGVDLTGLMTGQPISQQETTRSISPNDDEAAKFTSVILATTEDTWGQQFEKMGRTYQQPKLVMYRGATRTGCGAGQSVMGPFYCPADGTVYIDLSFYDDMKNKTGRGWRFCPGLRYRPRSGAPCAKTVGHRTEGPSAATDRIASGSEPTLRTYGATGGLLRGRLGHNMQQQGVLESGDLEEALNAAQAIGDDRLQPTKSGTRGAGQLHSTALPSSAIPGLNAVLIAAIRHNVIPSAKVFNIPGQGCLTMTHCGR</sequence>
<accession>A0A2X2XRB3</accession>
<evidence type="ECO:0000256" key="5">
    <source>
        <dbReference type="SAM" id="MobiDB-lite"/>
    </source>
</evidence>
<dbReference type="PANTHER" id="PTHR30168">
    <property type="entry name" value="PUTATIVE MEMBRANE PROTEIN YPFJ"/>
    <property type="match status" value="1"/>
</dbReference>
<evidence type="ECO:0000256" key="6">
    <source>
        <dbReference type="SAM" id="Phobius"/>
    </source>
</evidence>
<evidence type="ECO:0000256" key="1">
    <source>
        <dbReference type="ARBA" id="ARBA00004167"/>
    </source>
</evidence>
<keyword evidence="3 6" id="KW-1133">Transmembrane helix</keyword>
<evidence type="ECO:0000256" key="4">
    <source>
        <dbReference type="ARBA" id="ARBA00023136"/>
    </source>
</evidence>
<dbReference type="Pfam" id="PF04228">
    <property type="entry name" value="Zn_peptidase"/>
    <property type="match status" value="2"/>
</dbReference>
<dbReference type="AlphaFoldDB" id="A0A2X2XRB3"/>
<evidence type="ECO:0000256" key="2">
    <source>
        <dbReference type="ARBA" id="ARBA00022692"/>
    </source>
</evidence>
<dbReference type="EMBL" id="UAVY01000004">
    <property type="protein sequence ID" value="SQB28359.1"/>
    <property type="molecule type" value="Genomic_DNA"/>
</dbReference>
<comment type="subcellular location">
    <subcellularLocation>
        <location evidence="1">Membrane</location>
        <topology evidence="1">Single-pass membrane protein</topology>
    </subcellularLocation>
</comment>
<name>A0A2X2XRB3_CITKO</name>
<gene>
    <name evidence="7" type="ORF">NCTC10786_02297</name>
</gene>
<organism evidence="7 8">
    <name type="scientific">Citrobacter koseri</name>
    <name type="common">Citrobacter diversus</name>
    <dbReference type="NCBI Taxonomy" id="545"/>
    <lineage>
        <taxon>Bacteria</taxon>
        <taxon>Pseudomonadati</taxon>
        <taxon>Pseudomonadota</taxon>
        <taxon>Gammaproteobacteria</taxon>
        <taxon>Enterobacterales</taxon>
        <taxon>Enterobacteriaceae</taxon>
        <taxon>Citrobacter</taxon>
    </lineage>
</organism>
<dbReference type="PANTHER" id="PTHR30168:SF0">
    <property type="entry name" value="INNER MEMBRANE PROTEIN"/>
    <property type="match status" value="1"/>
</dbReference>
<keyword evidence="4 6" id="KW-0472">Membrane</keyword>
<feature type="compositionally biased region" description="Basic and acidic residues" evidence="5">
    <location>
        <begin position="1"/>
        <end position="17"/>
    </location>
</feature>
<dbReference type="Proteomes" id="UP000251584">
    <property type="component" value="Unassembled WGS sequence"/>
</dbReference>
<proteinExistence type="predicted"/>
<keyword evidence="2 6" id="KW-0812">Transmembrane</keyword>
<evidence type="ECO:0000313" key="8">
    <source>
        <dbReference type="Proteomes" id="UP000251584"/>
    </source>
</evidence>